<evidence type="ECO:0000256" key="6">
    <source>
        <dbReference type="SAM" id="Phobius"/>
    </source>
</evidence>
<feature type="transmembrane region" description="Helical" evidence="6">
    <location>
        <begin position="188"/>
        <end position="214"/>
    </location>
</feature>
<name>B8MSH2_TALSN</name>
<dbReference type="EMBL" id="EQ962660">
    <property type="protein sequence ID" value="EED12001.1"/>
    <property type="molecule type" value="Genomic_DNA"/>
</dbReference>
<keyword evidence="3 6" id="KW-1133">Transmembrane helix</keyword>
<comment type="subcellular location">
    <subcellularLocation>
        <location evidence="1">Membrane</location>
        <topology evidence="1">Multi-pass membrane protein</topology>
    </subcellularLocation>
</comment>
<dbReference type="VEuPathDB" id="FungiDB:TSTA_000740"/>
<dbReference type="PANTHER" id="PTHR33048:SF47">
    <property type="entry name" value="INTEGRAL MEMBRANE PROTEIN-RELATED"/>
    <property type="match status" value="1"/>
</dbReference>
<keyword evidence="4 6" id="KW-0472">Membrane</keyword>
<dbReference type="InterPro" id="IPR049326">
    <property type="entry name" value="Rhodopsin_dom_fungi"/>
</dbReference>
<evidence type="ECO:0000313" key="9">
    <source>
        <dbReference type="Proteomes" id="UP000001745"/>
    </source>
</evidence>
<dbReference type="HOGENOM" id="CLU_765272_0_0_1"/>
<evidence type="ECO:0000259" key="7">
    <source>
        <dbReference type="Pfam" id="PF20684"/>
    </source>
</evidence>
<reference evidence="9" key="1">
    <citation type="journal article" date="2015" name="Genome Announc.">
        <title>Genome sequence of the AIDS-associated pathogen Penicillium marneffei (ATCC18224) and its near taxonomic relative Talaromyces stipitatus (ATCC10500).</title>
        <authorList>
            <person name="Nierman W.C."/>
            <person name="Fedorova-Abrams N.D."/>
            <person name="Andrianopoulos A."/>
        </authorList>
    </citation>
    <scope>NUCLEOTIDE SEQUENCE [LARGE SCALE GENOMIC DNA]</scope>
    <source>
        <strain evidence="9">ATCC 10500 / CBS 375.48 / QM 6759 / NRRL 1006</strain>
    </source>
</reference>
<evidence type="ECO:0000256" key="5">
    <source>
        <dbReference type="ARBA" id="ARBA00038359"/>
    </source>
</evidence>
<sequence length="367" mass="41275">MATTSSTAATTAVSLIPPPITIDDSHKVYSIAITCIVLGIVASLVVISRLAQRIHARTFGADDYVIIPGLLFYIGWTAMAAYVNLHAGVGKPLWEITLGEFSVWYQGIVGSSWIYPAMTASIRTSILLLYRRTFAAQTPYMKFAIWILLILQGIYLVVFSIMPGFICHPINKAWTAVLKRHEYCNDWYYYYMSVALYSCSMAFDGILLFIPIYPIMKLHLPLRQRLGIVVIFMLGAGASAVAGYKLAIFVLQMKRIDEINPKWLQYEMSRITPPQFDRYGETFWIPSQVEPCVALIGTSIPALRHLFVERAQQLTAYYAQRSKQVSSSARSVSFRGRQSSKGLLKGSGDEEVFLQSDYVELQDNGRK</sequence>
<comment type="similarity">
    <text evidence="5">Belongs to the SAT4 family.</text>
</comment>
<dbReference type="PhylomeDB" id="B8MSH2"/>
<dbReference type="Pfam" id="PF20684">
    <property type="entry name" value="Fung_rhodopsin"/>
    <property type="match status" value="1"/>
</dbReference>
<dbReference type="InParanoid" id="B8MSH2"/>
<organism evidence="8 9">
    <name type="scientific">Talaromyces stipitatus (strain ATCC 10500 / CBS 375.48 / QM 6759 / NRRL 1006)</name>
    <name type="common">Penicillium stipitatum</name>
    <dbReference type="NCBI Taxonomy" id="441959"/>
    <lineage>
        <taxon>Eukaryota</taxon>
        <taxon>Fungi</taxon>
        <taxon>Dikarya</taxon>
        <taxon>Ascomycota</taxon>
        <taxon>Pezizomycotina</taxon>
        <taxon>Eurotiomycetes</taxon>
        <taxon>Eurotiomycetidae</taxon>
        <taxon>Eurotiales</taxon>
        <taxon>Trichocomaceae</taxon>
        <taxon>Talaromyces</taxon>
        <taxon>Talaromyces sect. Talaromyces</taxon>
    </lineage>
</organism>
<dbReference type="OrthoDB" id="4525788at2759"/>
<evidence type="ECO:0000256" key="2">
    <source>
        <dbReference type="ARBA" id="ARBA00022692"/>
    </source>
</evidence>
<feature type="domain" description="Rhodopsin" evidence="7">
    <location>
        <begin position="49"/>
        <end position="308"/>
    </location>
</feature>
<feature type="transmembrane region" description="Helical" evidence="6">
    <location>
        <begin position="28"/>
        <end position="51"/>
    </location>
</feature>
<dbReference type="OMA" id="WLQYEMS"/>
<proteinExistence type="inferred from homology"/>
<dbReference type="STRING" id="441959.B8MSH2"/>
<dbReference type="RefSeq" id="XP_002487655.1">
    <property type="nucleotide sequence ID" value="XM_002487610.1"/>
</dbReference>
<protein>
    <recommendedName>
        <fullName evidence="7">Rhodopsin domain-containing protein</fullName>
    </recommendedName>
</protein>
<dbReference type="GO" id="GO:0016020">
    <property type="term" value="C:membrane"/>
    <property type="evidence" value="ECO:0007669"/>
    <property type="project" value="UniProtKB-SubCell"/>
</dbReference>
<dbReference type="eggNOG" id="ENOG502T73W">
    <property type="taxonomic scope" value="Eukaryota"/>
</dbReference>
<dbReference type="InterPro" id="IPR052337">
    <property type="entry name" value="SAT4-like"/>
</dbReference>
<evidence type="ECO:0000256" key="1">
    <source>
        <dbReference type="ARBA" id="ARBA00004141"/>
    </source>
</evidence>
<gene>
    <name evidence="8" type="ORF">TSTA_000740</name>
</gene>
<evidence type="ECO:0000313" key="8">
    <source>
        <dbReference type="EMBL" id="EED12001.1"/>
    </source>
</evidence>
<accession>B8MSH2</accession>
<feature type="transmembrane region" description="Helical" evidence="6">
    <location>
        <begin position="143"/>
        <end position="166"/>
    </location>
</feature>
<evidence type="ECO:0000256" key="4">
    <source>
        <dbReference type="ARBA" id="ARBA00023136"/>
    </source>
</evidence>
<feature type="transmembrane region" description="Helical" evidence="6">
    <location>
        <begin position="63"/>
        <end position="83"/>
    </location>
</feature>
<evidence type="ECO:0000256" key="3">
    <source>
        <dbReference type="ARBA" id="ARBA00022989"/>
    </source>
</evidence>
<keyword evidence="2 6" id="KW-0812">Transmembrane</keyword>
<feature type="transmembrane region" description="Helical" evidence="6">
    <location>
        <begin position="226"/>
        <end position="251"/>
    </location>
</feature>
<dbReference type="Proteomes" id="UP000001745">
    <property type="component" value="Unassembled WGS sequence"/>
</dbReference>
<dbReference type="PANTHER" id="PTHR33048">
    <property type="entry name" value="PTH11-LIKE INTEGRAL MEMBRANE PROTEIN (AFU_ORTHOLOGUE AFUA_5G11245)"/>
    <property type="match status" value="1"/>
</dbReference>
<dbReference type="GeneID" id="8108697"/>
<keyword evidence="9" id="KW-1185">Reference proteome</keyword>
<feature type="transmembrane region" description="Helical" evidence="6">
    <location>
        <begin position="103"/>
        <end position="122"/>
    </location>
</feature>
<dbReference type="AlphaFoldDB" id="B8MSH2"/>